<dbReference type="RefSeq" id="WP_138577614.1">
    <property type="nucleotide sequence ID" value="NZ_CP040818.1"/>
</dbReference>
<dbReference type="PANTHER" id="PTHR43808:SF31">
    <property type="entry name" value="N-ACETYL-L-CITRULLINE DEACETYLASE"/>
    <property type="match status" value="1"/>
</dbReference>
<evidence type="ECO:0000259" key="10">
    <source>
        <dbReference type="Pfam" id="PF07687"/>
    </source>
</evidence>
<dbReference type="InterPro" id="IPR010169">
    <property type="entry name" value="AcOrn-deacetyl"/>
</dbReference>
<feature type="domain" description="Peptidase M20 dimerisation" evidence="10">
    <location>
        <begin position="175"/>
        <end position="290"/>
    </location>
</feature>
<keyword evidence="12" id="KW-1185">Reference proteome</keyword>
<dbReference type="PANTHER" id="PTHR43808">
    <property type="entry name" value="ACETYLORNITHINE DEACETYLASE"/>
    <property type="match status" value="1"/>
</dbReference>
<dbReference type="Pfam" id="PF01546">
    <property type="entry name" value="Peptidase_M20"/>
    <property type="match status" value="1"/>
</dbReference>
<evidence type="ECO:0000256" key="7">
    <source>
        <dbReference type="ARBA" id="ARBA00022801"/>
    </source>
</evidence>
<organism evidence="11 12">
    <name type="scientific">Paroceanicella profunda</name>
    <dbReference type="NCBI Taxonomy" id="2579971"/>
    <lineage>
        <taxon>Bacteria</taxon>
        <taxon>Pseudomonadati</taxon>
        <taxon>Pseudomonadota</taxon>
        <taxon>Alphaproteobacteria</taxon>
        <taxon>Rhodobacterales</taxon>
        <taxon>Paracoccaceae</taxon>
        <taxon>Paroceanicella</taxon>
    </lineage>
</organism>
<evidence type="ECO:0000313" key="11">
    <source>
        <dbReference type="EMBL" id="QDL90861.1"/>
    </source>
</evidence>
<accession>A0A5B8FG77</accession>
<dbReference type="Gene3D" id="3.40.630.10">
    <property type="entry name" value="Zn peptidases"/>
    <property type="match status" value="1"/>
</dbReference>
<sequence length="391" mass="42495">MADRMTPREMLERLVAFPTVSRDSNLDLIHWVRDYLAGHGVEATLVPSPDGQKANLYTQIGPDVAGGVVLSGHTDVVPVDGQDWSTDPWVVTERDGLLYGRGTCDMKGFVAIALALVPEMLEAGLKTPVQLALSYDEEVGHLGVPFLITEMQAALPPAACVLVGEPTMMQVVSQHKGGVAITTHVHGYEVHSSRVHEGVSAITWAAKLINWHAEQMEANRLEAERLGADGLGADFDPPYTTLHNGLIQGGTAGNITAKDCIFSTDIRVLPLESAQDWLQRYQSHCAELTRQMQAIHPDAWIEVQVRVVNEGCRKEPEGTAESFARALTGDNAEHAVSYGTEASNFQREGFSVCVIGPGDIAQAHKPDEFLSLEQLEAGTDFMRRLIARLSA</sequence>
<dbReference type="NCBIfam" id="TIGR01892">
    <property type="entry name" value="AcOrn-deacetyl"/>
    <property type="match status" value="1"/>
</dbReference>
<evidence type="ECO:0000313" key="12">
    <source>
        <dbReference type="Proteomes" id="UP000305888"/>
    </source>
</evidence>
<comment type="similarity">
    <text evidence="2">Belongs to the peptidase M20A family. ArgE subfamily.</text>
</comment>
<dbReference type="Proteomes" id="UP000305888">
    <property type="component" value="Chromosome"/>
</dbReference>
<keyword evidence="5" id="KW-0028">Amino-acid biosynthesis</keyword>
<dbReference type="InterPro" id="IPR002933">
    <property type="entry name" value="Peptidase_M20"/>
</dbReference>
<evidence type="ECO:0000256" key="5">
    <source>
        <dbReference type="ARBA" id="ARBA00022605"/>
    </source>
</evidence>
<keyword evidence="8" id="KW-0862">Zinc</keyword>
<evidence type="ECO:0000256" key="4">
    <source>
        <dbReference type="ARBA" id="ARBA00022571"/>
    </source>
</evidence>
<evidence type="ECO:0000256" key="6">
    <source>
        <dbReference type="ARBA" id="ARBA00022723"/>
    </source>
</evidence>
<dbReference type="InterPro" id="IPR011650">
    <property type="entry name" value="Peptidase_M20_dimer"/>
</dbReference>
<dbReference type="GO" id="GO:0046872">
    <property type="term" value="F:metal ion binding"/>
    <property type="evidence" value="ECO:0007669"/>
    <property type="project" value="UniProtKB-KW"/>
</dbReference>
<comment type="cofactor">
    <cofactor evidence="1">
        <name>Zn(2+)</name>
        <dbReference type="ChEBI" id="CHEBI:29105"/>
    </cofactor>
</comment>
<name>A0A5B8FG77_9RHOB</name>
<dbReference type="SUPFAM" id="SSF53187">
    <property type="entry name" value="Zn-dependent exopeptidases"/>
    <property type="match status" value="1"/>
</dbReference>
<dbReference type="CDD" id="cd03894">
    <property type="entry name" value="M20_ArgE"/>
    <property type="match status" value="1"/>
</dbReference>
<protein>
    <submittedName>
        <fullName evidence="11">Acetylornithine deacetylase</fullName>
        <ecNumber evidence="11">3.5.1.16</ecNumber>
    </submittedName>
</protein>
<keyword evidence="3" id="KW-0963">Cytoplasm</keyword>
<dbReference type="Pfam" id="PF07687">
    <property type="entry name" value="M20_dimer"/>
    <property type="match status" value="1"/>
</dbReference>
<dbReference type="EC" id="3.5.1.16" evidence="11"/>
<dbReference type="PROSITE" id="PS00759">
    <property type="entry name" value="ARGE_DAPE_CPG2_2"/>
    <property type="match status" value="1"/>
</dbReference>
<evidence type="ECO:0000256" key="8">
    <source>
        <dbReference type="ARBA" id="ARBA00022833"/>
    </source>
</evidence>
<dbReference type="GO" id="GO:0008777">
    <property type="term" value="F:acetylornithine deacetylase activity"/>
    <property type="evidence" value="ECO:0007669"/>
    <property type="project" value="UniProtKB-EC"/>
</dbReference>
<reference evidence="11 12" key="1">
    <citation type="submission" date="2019-06" db="EMBL/GenBank/DDBJ databases">
        <title>Genome sequence of Rhodobacteraceae bacterium D4M1.</title>
        <authorList>
            <person name="Cao J."/>
        </authorList>
    </citation>
    <scope>NUCLEOTIDE SEQUENCE [LARGE SCALE GENOMIC DNA]</scope>
    <source>
        <strain evidence="11 12">D4M1</strain>
    </source>
</reference>
<gene>
    <name evidence="11" type="primary">argE</name>
    <name evidence="11" type="ORF">FDP22_03110</name>
</gene>
<evidence type="ECO:0000256" key="1">
    <source>
        <dbReference type="ARBA" id="ARBA00001947"/>
    </source>
</evidence>
<dbReference type="NCBIfam" id="NF005710">
    <property type="entry name" value="PRK07522.1"/>
    <property type="match status" value="1"/>
</dbReference>
<dbReference type="OrthoDB" id="9809784at2"/>
<keyword evidence="7 11" id="KW-0378">Hydrolase</keyword>
<evidence type="ECO:0000256" key="2">
    <source>
        <dbReference type="ARBA" id="ARBA00005691"/>
    </source>
</evidence>
<dbReference type="KEGG" id="ppru:FDP22_03110"/>
<keyword evidence="9" id="KW-0170">Cobalt</keyword>
<dbReference type="Gene3D" id="3.30.70.360">
    <property type="match status" value="1"/>
</dbReference>
<keyword evidence="6" id="KW-0479">Metal-binding</keyword>
<proteinExistence type="inferred from homology"/>
<dbReference type="InterPro" id="IPR001261">
    <property type="entry name" value="ArgE/DapE_CS"/>
</dbReference>
<dbReference type="AlphaFoldDB" id="A0A5B8FG77"/>
<dbReference type="InterPro" id="IPR050072">
    <property type="entry name" value="Peptidase_M20A"/>
</dbReference>
<keyword evidence="4" id="KW-0055">Arginine biosynthesis</keyword>
<dbReference type="SUPFAM" id="SSF55031">
    <property type="entry name" value="Bacterial exopeptidase dimerisation domain"/>
    <property type="match status" value="1"/>
</dbReference>
<evidence type="ECO:0000256" key="3">
    <source>
        <dbReference type="ARBA" id="ARBA00022490"/>
    </source>
</evidence>
<dbReference type="EMBL" id="CP040818">
    <property type="protein sequence ID" value="QDL90861.1"/>
    <property type="molecule type" value="Genomic_DNA"/>
</dbReference>
<dbReference type="GO" id="GO:0006526">
    <property type="term" value="P:L-arginine biosynthetic process"/>
    <property type="evidence" value="ECO:0007669"/>
    <property type="project" value="UniProtKB-KW"/>
</dbReference>
<dbReference type="InterPro" id="IPR036264">
    <property type="entry name" value="Bact_exopeptidase_dim_dom"/>
</dbReference>
<evidence type="ECO:0000256" key="9">
    <source>
        <dbReference type="ARBA" id="ARBA00023285"/>
    </source>
</evidence>